<evidence type="ECO:0000259" key="5">
    <source>
        <dbReference type="SMART" id="SM00642"/>
    </source>
</evidence>
<keyword evidence="7" id="KW-1185">Reference proteome</keyword>
<name>A0A4C2EJI5_9EURY</name>
<keyword evidence="4" id="KW-0326">Glycosidase</keyword>
<dbReference type="InterPro" id="IPR006047">
    <property type="entry name" value="GH13_cat_dom"/>
</dbReference>
<dbReference type="OrthoDB" id="18347at2157"/>
<dbReference type="PANTHER" id="PTHR10357">
    <property type="entry name" value="ALPHA-AMYLASE FAMILY MEMBER"/>
    <property type="match status" value="1"/>
</dbReference>
<feature type="domain" description="Glycosyl hydrolase family 13 catalytic" evidence="5">
    <location>
        <begin position="24"/>
        <end position="432"/>
    </location>
</feature>
<dbReference type="Gene3D" id="3.90.400.10">
    <property type="entry name" value="Oligo-1,6-glucosidase, Domain 2"/>
    <property type="match status" value="1"/>
</dbReference>
<comment type="caution">
    <text evidence="6">The sequence shown here is derived from an EMBL/GenBank/DDBJ whole genome shotgun (WGS) entry which is preliminary data.</text>
</comment>
<evidence type="ECO:0000256" key="3">
    <source>
        <dbReference type="ARBA" id="ARBA00023180"/>
    </source>
</evidence>
<evidence type="ECO:0000313" key="6">
    <source>
        <dbReference type="EMBL" id="GCF12763.1"/>
    </source>
</evidence>
<dbReference type="RefSeq" id="WP_137682434.1">
    <property type="nucleotide sequence ID" value="NZ_BIXZ01000001.1"/>
</dbReference>
<dbReference type="SMART" id="SM00642">
    <property type="entry name" value="Aamy"/>
    <property type="match status" value="1"/>
</dbReference>
<dbReference type="CDD" id="cd11333">
    <property type="entry name" value="AmyAc_SI_OligoGlu_DGase"/>
    <property type="match status" value="1"/>
</dbReference>
<dbReference type="SUPFAM" id="SSF51445">
    <property type="entry name" value="(Trans)glycosidases"/>
    <property type="match status" value="1"/>
</dbReference>
<dbReference type="InterPro" id="IPR013780">
    <property type="entry name" value="Glyco_hydro_b"/>
</dbReference>
<dbReference type="PANTHER" id="PTHR10357:SF184">
    <property type="entry name" value="OLIGO-1,6-GLUCOSIDASE 1"/>
    <property type="match status" value="1"/>
</dbReference>
<reference evidence="6 7" key="1">
    <citation type="submission" date="2019-02" db="EMBL/GenBank/DDBJ databases">
        <title>Haloarcula mannanilyticum sp. nov., a mannan degrading haloarchaeon isolated from commercial salt.</title>
        <authorList>
            <person name="Enomoto S."/>
            <person name="Shimane Y."/>
            <person name="Kamekura M."/>
            <person name="Ito T."/>
            <person name="Moriya O."/>
            <person name="Ihara K."/>
            <person name="Takahashi-Ando N."/>
            <person name="Fukushima Y."/>
            <person name="Yoshida Y."/>
            <person name="Usama R."/>
            <person name="Takai K."/>
            <person name="Minegishi H."/>
        </authorList>
    </citation>
    <scope>NUCLEOTIDE SEQUENCE [LARGE SCALE GENOMIC DNA]</scope>
    <source>
        <strain evidence="6 7">MD130-1</strain>
    </source>
</reference>
<dbReference type="GO" id="GO:0009313">
    <property type="term" value="P:oligosaccharide catabolic process"/>
    <property type="evidence" value="ECO:0007669"/>
    <property type="project" value="TreeGrafter"/>
</dbReference>
<dbReference type="FunFam" id="3.90.400.10:FF:000001">
    <property type="entry name" value="Maltase A3, isoform A"/>
    <property type="match status" value="1"/>
</dbReference>
<keyword evidence="2" id="KW-0378">Hydrolase</keyword>
<accession>A0A4C2EJI5</accession>
<evidence type="ECO:0000256" key="1">
    <source>
        <dbReference type="ARBA" id="ARBA00008061"/>
    </source>
</evidence>
<dbReference type="Gene3D" id="2.60.40.1180">
    <property type="entry name" value="Golgi alpha-mannosidase II"/>
    <property type="match status" value="1"/>
</dbReference>
<dbReference type="InterPro" id="IPR045857">
    <property type="entry name" value="O16G_dom_2"/>
</dbReference>
<dbReference type="Pfam" id="PF00128">
    <property type="entry name" value="Alpha-amylase"/>
    <property type="match status" value="1"/>
</dbReference>
<dbReference type="InterPro" id="IPR017853">
    <property type="entry name" value="GH"/>
</dbReference>
<dbReference type="FunFam" id="3.20.20.80:FF:000064">
    <property type="entry name" value="Oligo-1,6-glucosidase"/>
    <property type="match status" value="2"/>
</dbReference>
<dbReference type="SUPFAM" id="SSF51011">
    <property type="entry name" value="Glycosyl hydrolase domain"/>
    <property type="match status" value="1"/>
</dbReference>
<keyword evidence="3" id="KW-0325">Glycoprotein</keyword>
<sequence>MTTVQMLSDDELNRAWWKEAVVYQIYPRSFNDSDGDGIGDLRGTIERLDYVADLGVDVIWLNPVYDSPQKDNGYDISDYQAIYGEFGTMADWEALLAEVHDRDMRLVMDLVVNHTSDQHEWFQKSRQRDPEYEDYYIWRDGGTDEHGNRTPPNNWESFFGGSAWEYDAERGEYFLHLYDTSQPDLNWRNDAVRRDIFDTIEWWLEKGIDGFRMDVINLLSKVKGLPDGDPDSEWIGAEHFIDGPAMLSYLEAMDEEVLSDYDVMTVGEMPQLTVESAREYAGADGPLDMAFHFQHTKLDYDDGERWSVGDWSLPELKRLTDRWQNGLAADGWNTLYWENHDQPRSVSRYGDPENYRRESAKLLGTFILTLRGTPYIYQGQELGMTNADWETMDDLRDVDAINHARELLDRDGVEDYDDVKDIVGYRTRDNARTPMQWDDSHNAGFTDGDPWIQVNSNYEAVNAADQRADEDSVYSYYRRLIQLRSDRDVLVYGDYMGLLPDHESVFAYTRSLATEDRTERMLVVLHFDGDTETVDLPVDYVDATLVESNYDHDDADPGTVTLAPYEARVYELFD</sequence>
<organism evidence="6 7">
    <name type="scientific">Haloarcula mannanilytica</name>
    <dbReference type="NCBI Taxonomy" id="2509225"/>
    <lineage>
        <taxon>Archaea</taxon>
        <taxon>Methanobacteriati</taxon>
        <taxon>Methanobacteriota</taxon>
        <taxon>Stenosarchaea group</taxon>
        <taxon>Halobacteria</taxon>
        <taxon>Halobacteriales</taxon>
        <taxon>Haloarculaceae</taxon>
        <taxon>Haloarcula</taxon>
    </lineage>
</organism>
<gene>
    <name evidence="6" type="ORF">Harman_06980</name>
</gene>
<dbReference type="NCBIfam" id="NF008183">
    <property type="entry name" value="PRK10933.1"/>
    <property type="match status" value="1"/>
</dbReference>
<comment type="similarity">
    <text evidence="1">Belongs to the glycosyl hydrolase 13 family.</text>
</comment>
<dbReference type="AlphaFoldDB" id="A0A4C2EJI5"/>
<evidence type="ECO:0000256" key="2">
    <source>
        <dbReference type="ARBA" id="ARBA00022801"/>
    </source>
</evidence>
<dbReference type="Proteomes" id="UP000304382">
    <property type="component" value="Unassembled WGS sequence"/>
</dbReference>
<dbReference type="Gene3D" id="3.20.20.80">
    <property type="entry name" value="Glycosidases"/>
    <property type="match status" value="1"/>
</dbReference>
<dbReference type="EMBL" id="BIXZ01000001">
    <property type="protein sequence ID" value="GCF12763.1"/>
    <property type="molecule type" value="Genomic_DNA"/>
</dbReference>
<proteinExistence type="inferred from homology"/>
<dbReference type="GO" id="GO:0004556">
    <property type="term" value="F:alpha-amylase activity"/>
    <property type="evidence" value="ECO:0007669"/>
    <property type="project" value="TreeGrafter"/>
</dbReference>
<protein>
    <submittedName>
        <fullName evidence="6">Oligo-1,6-glucosidase</fullName>
    </submittedName>
</protein>
<evidence type="ECO:0000313" key="7">
    <source>
        <dbReference type="Proteomes" id="UP000304382"/>
    </source>
</evidence>
<evidence type="ECO:0000256" key="4">
    <source>
        <dbReference type="ARBA" id="ARBA00023295"/>
    </source>
</evidence>